<dbReference type="Pfam" id="PF00501">
    <property type="entry name" value="AMP-binding"/>
    <property type="match status" value="1"/>
</dbReference>
<dbReference type="InterPro" id="IPR020845">
    <property type="entry name" value="AMP-binding_CS"/>
</dbReference>
<keyword evidence="4" id="KW-1185">Reference proteome</keyword>
<dbReference type="Proteomes" id="UP001378188">
    <property type="component" value="Unassembled WGS sequence"/>
</dbReference>
<dbReference type="CDD" id="cd17631">
    <property type="entry name" value="FACL_FadD13-like"/>
    <property type="match status" value="1"/>
</dbReference>
<feature type="domain" description="AMP-binding enzyme C-terminal" evidence="2">
    <location>
        <begin position="421"/>
        <end position="496"/>
    </location>
</feature>
<evidence type="ECO:0000313" key="3">
    <source>
        <dbReference type="EMBL" id="MEJ8572765.1"/>
    </source>
</evidence>
<feature type="domain" description="AMP-dependent synthetase/ligase" evidence="1">
    <location>
        <begin position="22"/>
        <end position="371"/>
    </location>
</feature>
<accession>A0AAW9RX18</accession>
<reference evidence="3 4" key="1">
    <citation type="submission" date="2024-02" db="EMBL/GenBank/DDBJ databases">
        <title>Genome analysis and characterization of Microbaculum marinisediminis sp. nov., isolated from marine sediment.</title>
        <authorList>
            <person name="Du Z.-J."/>
            <person name="Ye Y.-Q."/>
            <person name="Zhang Z.-R."/>
            <person name="Yuan S.-M."/>
            <person name="Zhang X.-Y."/>
        </authorList>
    </citation>
    <scope>NUCLEOTIDE SEQUENCE [LARGE SCALE GENOMIC DNA]</scope>
    <source>
        <strain evidence="3 4">SDUM1044001</strain>
    </source>
</reference>
<dbReference type="InterPro" id="IPR000873">
    <property type="entry name" value="AMP-dep_synth/lig_dom"/>
</dbReference>
<dbReference type="GO" id="GO:0006631">
    <property type="term" value="P:fatty acid metabolic process"/>
    <property type="evidence" value="ECO:0007669"/>
    <property type="project" value="TreeGrafter"/>
</dbReference>
<dbReference type="PANTHER" id="PTHR43201:SF32">
    <property type="entry name" value="2-SUCCINYLBENZOATE--COA LIGASE, CHLOROPLASTIC_PEROXISOMAL"/>
    <property type="match status" value="1"/>
</dbReference>
<name>A0AAW9RX18_9HYPH</name>
<dbReference type="InterPro" id="IPR045851">
    <property type="entry name" value="AMP-bd_C_sf"/>
</dbReference>
<dbReference type="RefSeq" id="WP_340330467.1">
    <property type="nucleotide sequence ID" value="NZ_JAZHOF010000006.1"/>
</dbReference>
<keyword evidence="3" id="KW-0436">Ligase</keyword>
<dbReference type="Gene3D" id="3.40.50.12780">
    <property type="entry name" value="N-terminal domain of ligase-like"/>
    <property type="match status" value="1"/>
</dbReference>
<dbReference type="SUPFAM" id="SSF56801">
    <property type="entry name" value="Acetyl-CoA synthetase-like"/>
    <property type="match status" value="1"/>
</dbReference>
<dbReference type="EMBL" id="JAZHOF010000006">
    <property type="protein sequence ID" value="MEJ8572765.1"/>
    <property type="molecule type" value="Genomic_DNA"/>
</dbReference>
<dbReference type="InterPro" id="IPR025110">
    <property type="entry name" value="AMP-bd_C"/>
</dbReference>
<gene>
    <name evidence="3" type="ORF">V3328_14835</name>
</gene>
<dbReference type="PANTHER" id="PTHR43201">
    <property type="entry name" value="ACYL-COA SYNTHETASE"/>
    <property type="match status" value="1"/>
</dbReference>
<dbReference type="AlphaFoldDB" id="A0AAW9RX18"/>
<comment type="caution">
    <text evidence="3">The sequence shown here is derived from an EMBL/GenBank/DDBJ whole genome shotgun (WGS) entry which is preliminary data.</text>
</comment>
<protein>
    <submittedName>
        <fullName evidence="3">Long-chain fatty acid--CoA ligase</fullName>
    </submittedName>
</protein>
<evidence type="ECO:0000259" key="1">
    <source>
        <dbReference type="Pfam" id="PF00501"/>
    </source>
</evidence>
<evidence type="ECO:0000259" key="2">
    <source>
        <dbReference type="Pfam" id="PF13193"/>
    </source>
</evidence>
<proteinExistence type="predicted"/>
<dbReference type="Pfam" id="PF13193">
    <property type="entry name" value="AMP-binding_C"/>
    <property type="match status" value="1"/>
</dbReference>
<evidence type="ECO:0000313" key="4">
    <source>
        <dbReference type="Proteomes" id="UP001378188"/>
    </source>
</evidence>
<organism evidence="3 4">
    <name type="scientific">Microbaculum marinum</name>
    <dbReference type="NCBI Taxonomy" id="1764581"/>
    <lineage>
        <taxon>Bacteria</taxon>
        <taxon>Pseudomonadati</taxon>
        <taxon>Pseudomonadota</taxon>
        <taxon>Alphaproteobacteria</taxon>
        <taxon>Hyphomicrobiales</taxon>
        <taxon>Tepidamorphaceae</taxon>
        <taxon>Microbaculum</taxon>
    </lineage>
</organism>
<dbReference type="GO" id="GO:0031956">
    <property type="term" value="F:medium-chain fatty acid-CoA ligase activity"/>
    <property type="evidence" value="ECO:0007669"/>
    <property type="project" value="TreeGrafter"/>
</dbReference>
<sequence length="509" mass="54540">MTSLPVRPAPMPPTLTTGGLLARRAKRSPSAPAVVSGDRRVTFAELEDRVSRAAAVLRDCDVGKGDRVALLLRNGLEYCELFYAIGRIGAICCALNYRLTGSELGHIVGDCGATILIHEEEFADVARSLSADTGSLRTLPVAGVEQHLATTPPLDAPDATAPGDPLLLVYTSGTTGRPKGAVITHQQLVWASLTIGHTVDFRSGDVHLLPAPMFHVGGLSFTVHCVHVGATLVIPPGWNAGQAVDLIAAEGVNHFFAVPTMIADLLAADSLTKDRLRSVRWIMSGAAPLPADLVERCMALGIPVIQSYGATETCGPAACMDVDSVARRPGSIGLPFFHTEIRLQRDDGVPPTAGEQGEIQVRAPHIFAGYWGNAEATREAFEDGWFRTGDIGYRDDDGYLFLVDRKSELIISGGENIYPLEVEQVLESHPAIAEAAVVGLPDPKWGQIVCAVISCGARTPPSLEEVAAHCLDRLARYKIPRKLVVRDRLIRNATGKVQRGALRRELSDD</sequence>
<dbReference type="Gene3D" id="3.30.300.30">
    <property type="match status" value="1"/>
</dbReference>
<dbReference type="PROSITE" id="PS00455">
    <property type="entry name" value="AMP_BINDING"/>
    <property type="match status" value="1"/>
</dbReference>
<dbReference type="InterPro" id="IPR042099">
    <property type="entry name" value="ANL_N_sf"/>
</dbReference>